<accession>A0ABN1Q1Q4</accession>
<keyword evidence="2" id="KW-0645">Protease</keyword>
<name>A0ABN1Q1Q4_9ACTN</name>
<dbReference type="InterPro" id="IPR038765">
    <property type="entry name" value="Papain-like_cys_pep_sf"/>
</dbReference>
<comment type="similarity">
    <text evidence="1">Belongs to the peptidase C40 family.</text>
</comment>
<dbReference type="Proteomes" id="UP001500665">
    <property type="component" value="Unassembled WGS sequence"/>
</dbReference>
<gene>
    <name evidence="6" type="ORF">GCM10009550_01720</name>
</gene>
<protein>
    <submittedName>
        <fullName evidence="6">C40 family peptidase</fullName>
    </submittedName>
</protein>
<evidence type="ECO:0000256" key="3">
    <source>
        <dbReference type="ARBA" id="ARBA00022801"/>
    </source>
</evidence>
<dbReference type="InterPro" id="IPR000064">
    <property type="entry name" value="NLP_P60_dom"/>
</dbReference>
<dbReference type="SUPFAM" id="SSF54001">
    <property type="entry name" value="Cysteine proteinases"/>
    <property type="match status" value="1"/>
</dbReference>
<dbReference type="Gene3D" id="3.90.1720.10">
    <property type="entry name" value="endopeptidase domain like (from Nostoc punctiforme)"/>
    <property type="match status" value="1"/>
</dbReference>
<dbReference type="PANTHER" id="PTHR47359:SF3">
    <property type="entry name" value="NLP_P60 DOMAIN-CONTAINING PROTEIN-RELATED"/>
    <property type="match status" value="1"/>
</dbReference>
<keyword evidence="3" id="KW-0378">Hydrolase</keyword>
<dbReference type="PROSITE" id="PS51935">
    <property type="entry name" value="NLPC_P60"/>
    <property type="match status" value="1"/>
</dbReference>
<dbReference type="Pfam" id="PF00877">
    <property type="entry name" value="NLPC_P60"/>
    <property type="match status" value="1"/>
</dbReference>
<dbReference type="RefSeq" id="WP_344235571.1">
    <property type="nucleotide sequence ID" value="NZ_BAAAHH010000001.1"/>
</dbReference>
<reference evidence="6 7" key="1">
    <citation type="journal article" date="2019" name="Int. J. Syst. Evol. Microbiol.">
        <title>The Global Catalogue of Microorganisms (GCM) 10K type strain sequencing project: providing services to taxonomists for standard genome sequencing and annotation.</title>
        <authorList>
            <consortium name="The Broad Institute Genomics Platform"/>
            <consortium name="The Broad Institute Genome Sequencing Center for Infectious Disease"/>
            <person name="Wu L."/>
            <person name="Ma J."/>
        </authorList>
    </citation>
    <scope>NUCLEOTIDE SEQUENCE [LARGE SCALE GENOMIC DNA]</scope>
    <source>
        <strain evidence="6 7">JCM 10696</strain>
    </source>
</reference>
<proteinExistence type="inferred from homology"/>
<feature type="domain" description="NlpC/P60" evidence="5">
    <location>
        <begin position="221"/>
        <end position="358"/>
    </location>
</feature>
<comment type="caution">
    <text evidence="6">The sequence shown here is derived from an EMBL/GenBank/DDBJ whole genome shotgun (WGS) entry which is preliminary data.</text>
</comment>
<organism evidence="6 7">
    <name type="scientific">Actinocorallia libanotica</name>
    <dbReference type="NCBI Taxonomy" id="46162"/>
    <lineage>
        <taxon>Bacteria</taxon>
        <taxon>Bacillati</taxon>
        <taxon>Actinomycetota</taxon>
        <taxon>Actinomycetes</taxon>
        <taxon>Streptosporangiales</taxon>
        <taxon>Thermomonosporaceae</taxon>
        <taxon>Actinocorallia</taxon>
    </lineage>
</organism>
<dbReference type="EMBL" id="BAAAHH010000001">
    <property type="protein sequence ID" value="GAA0936156.1"/>
    <property type="molecule type" value="Genomic_DNA"/>
</dbReference>
<evidence type="ECO:0000313" key="6">
    <source>
        <dbReference type="EMBL" id="GAA0936156.1"/>
    </source>
</evidence>
<evidence type="ECO:0000256" key="1">
    <source>
        <dbReference type="ARBA" id="ARBA00007074"/>
    </source>
</evidence>
<evidence type="ECO:0000256" key="2">
    <source>
        <dbReference type="ARBA" id="ARBA00022670"/>
    </source>
</evidence>
<keyword evidence="4" id="KW-0788">Thiol protease</keyword>
<sequence length="381" mass="39966">MATDEQRANARVIIEVGRQMKMSSRDILIAIMTAMQESGLRNLRYGDRDSQGLFQQRPSQGWGTVAQVTDPIYASTKFFEGLKRVKDRNRMSLTLAAQAVQRSAYPYAYAKHENNARRLINSMGGDGGLPFPLITPRMDLDEVGALAPAPPEPTVEEALTSDPAGLRTATPTLTHTGISATPEPLQMPVQEVAAPEPDLVDPEVMPGMGHDFPALNALAAGGARQKMIDAAMSVLGTPYSWGGGNAQGATLGIKQGAGTVGFDCSGLVQFALNQAGYKVGDMVAAQQMQLGQRSAIDKLQPGDLVASPSGSHIGIYIGNGQMIHAPQTGDVVRIAPVHRGMVGIALSLAGKGPSARASRPSAASAPAVQSTNQAVNSYAGL</sequence>
<keyword evidence="7" id="KW-1185">Reference proteome</keyword>
<evidence type="ECO:0000256" key="4">
    <source>
        <dbReference type="ARBA" id="ARBA00022807"/>
    </source>
</evidence>
<dbReference type="InterPro" id="IPR051794">
    <property type="entry name" value="PG_Endopeptidase_C40"/>
</dbReference>
<evidence type="ECO:0000259" key="5">
    <source>
        <dbReference type="PROSITE" id="PS51935"/>
    </source>
</evidence>
<dbReference type="PANTHER" id="PTHR47359">
    <property type="entry name" value="PEPTIDOGLYCAN DL-ENDOPEPTIDASE CWLO"/>
    <property type="match status" value="1"/>
</dbReference>
<evidence type="ECO:0000313" key="7">
    <source>
        <dbReference type="Proteomes" id="UP001500665"/>
    </source>
</evidence>